<evidence type="ECO:0008006" key="10">
    <source>
        <dbReference type="Google" id="ProtNLM"/>
    </source>
</evidence>
<dbReference type="Proteomes" id="UP000751190">
    <property type="component" value="Unassembled WGS sequence"/>
</dbReference>
<protein>
    <recommendedName>
        <fullName evidence="10">Anti-silencing factor</fullName>
    </recommendedName>
</protein>
<dbReference type="AlphaFoldDB" id="A0A8J5XFV2"/>
<dbReference type="EMBL" id="JAGTXO010000045">
    <property type="protein sequence ID" value="KAG8458980.1"/>
    <property type="molecule type" value="Genomic_DNA"/>
</dbReference>
<evidence type="ECO:0000313" key="8">
    <source>
        <dbReference type="EMBL" id="KAG8458980.1"/>
    </source>
</evidence>
<dbReference type="GO" id="GO:0042393">
    <property type="term" value="F:histone binding"/>
    <property type="evidence" value="ECO:0007669"/>
    <property type="project" value="TreeGrafter"/>
</dbReference>
<feature type="compositionally biased region" description="Basic and acidic residues" evidence="7">
    <location>
        <begin position="158"/>
        <end position="174"/>
    </location>
</feature>
<evidence type="ECO:0000256" key="3">
    <source>
        <dbReference type="ARBA" id="ARBA00023015"/>
    </source>
</evidence>
<dbReference type="PANTHER" id="PTHR12040">
    <property type="entry name" value="ANTI-SILENCING PROTEIN 1"/>
    <property type="match status" value="1"/>
</dbReference>
<comment type="similarity">
    <text evidence="2">Belongs to the ASF1 family.</text>
</comment>
<name>A0A8J5XFV2_DIALT</name>
<dbReference type="OrthoDB" id="29755at2759"/>
<comment type="caution">
    <text evidence="8">The sequence shown here is derived from an EMBL/GenBank/DDBJ whole genome shotgun (WGS) entry which is preliminary data.</text>
</comment>
<evidence type="ECO:0000256" key="5">
    <source>
        <dbReference type="ARBA" id="ARBA00023186"/>
    </source>
</evidence>
<evidence type="ECO:0000256" key="4">
    <source>
        <dbReference type="ARBA" id="ARBA00023163"/>
    </source>
</evidence>
<dbReference type="GO" id="GO:0006335">
    <property type="term" value="P:DNA replication-dependent chromatin assembly"/>
    <property type="evidence" value="ECO:0007669"/>
    <property type="project" value="TreeGrafter"/>
</dbReference>
<dbReference type="Gene3D" id="2.60.40.1490">
    <property type="entry name" value="Histone chaperone ASF1-like"/>
    <property type="match status" value="1"/>
</dbReference>
<dbReference type="InterPro" id="IPR006818">
    <property type="entry name" value="ASF1-like"/>
</dbReference>
<evidence type="ECO:0000256" key="1">
    <source>
        <dbReference type="ARBA" id="ARBA00004123"/>
    </source>
</evidence>
<evidence type="ECO:0000313" key="9">
    <source>
        <dbReference type="Proteomes" id="UP000751190"/>
    </source>
</evidence>
<feature type="region of interest" description="Disordered" evidence="7">
    <location>
        <begin position="152"/>
        <end position="174"/>
    </location>
</feature>
<dbReference type="FunFam" id="2.60.40.1490:FF:000001">
    <property type="entry name" value="Histone chaperone ASF1"/>
    <property type="match status" value="1"/>
</dbReference>
<gene>
    <name evidence="8" type="ORF">KFE25_006525</name>
</gene>
<keyword evidence="4" id="KW-0804">Transcription</keyword>
<sequence length="174" mass="19676">MACINVTGVQVLDNPASFKNPLQFEISFECLAAISDDIEWKVTYVGSAESEEFDQELDSVLVGPINVGSYKIVVQADAPDPSKIPPEDLLGVTVVILSCLYKEKEFVRIGYYVSNEYDDPELRDNPPDVVELERVVRNVLHDKPRVTKYEVPWDEPEPERPRECVHAHEEAPMT</sequence>
<dbReference type="InterPro" id="IPR036747">
    <property type="entry name" value="ASF1-like_sf"/>
</dbReference>
<keyword evidence="9" id="KW-1185">Reference proteome</keyword>
<dbReference type="GO" id="GO:0000785">
    <property type="term" value="C:chromatin"/>
    <property type="evidence" value="ECO:0007669"/>
    <property type="project" value="TreeGrafter"/>
</dbReference>
<comment type="subcellular location">
    <subcellularLocation>
        <location evidence="1">Nucleus</location>
    </subcellularLocation>
</comment>
<reference evidence="8" key="1">
    <citation type="submission" date="2021-05" db="EMBL/GenBank/DDBJ databases">
        <title>The genome of the haptophyte Pavlova lutheri (Diacronema luteri, Pavlovales) - a model for lipid biosynthesis in eukaryotic algae.</title>
        <authorList>
            <person name="Hulatt C.J."/>
            <person name="Posewitz M.C."/>
        </authorList>
    </citation>
    <scope>NUCLEOTIDE SEQUENCE</scope>
    <source>
        <strain evidence="8">NIVA-4/92</strain>
    </source>
</reference>
<evidence type="ECO:0000256" key="6">
    <source>
        <dbReference type="ARBA" id="ARBA00023242"/>
    </source>
</evidence>
<keyword evidence="3" id="KW-0805">Transcription regulation</keyword>
<organism evidence="8 9">
    <name type="scientific">Diacronema lutheri</name>
    <name type="common">Unicellular marine alga</name>
    <name type="synonym">Monochrysis lutheri</name>
    <dbReference type="NCBI Taxonomy" id="2081491"/>
    <lineage>
        <taxon>Eukaryota</taxon>
        <taxon>Haptista</taxon>
        <taxon>Haptophyta</taxon>
        <taxon>Pavlovophyceae</taxon>
        <taxon>Pavlovales</taxon>
        <taxon>Pavlovaceae</taxon>
        <taxon>Diacronema</taxon>
    </lineage>
</organism>
<accession>A0A8J5XFV2</accession>
<keyword evidence="5" id="KW-0143">Chaperone</keyword>
<dbReference type="GO" id="GO:0005634">
    <property type="term" value="C:nucleus"/>
    <property type="evidence" value="ECO:0007669"/>
    <property type="project" value="UniProtKB-SubCell"/>
</dbReference>
<dbReference type="PANTHER" id="PTHR12040:SF0">
    <property type="entry name" value="HISTONE CHAPERONE ASF1"/>
    <property type="match status" value="1"/>
</dbReference>
<dbReference type="SUPFAM" id="SSF101546">
    <property type="entry name" value="ASF1-like"/>
    <property type="match status" value="1"/>
</dbReference>
<dbReference type="Pfam" id="PF04729">
    <property type="entry name" value="ASF1_hist_chap"/>
    <property type="match status" value="1"/>
</dbReference>
<evidence type="ECO:0000256" key="2">
    <source>
        <dbReference type="ARBA" id="ARBA00006051"/>
    </source>
</evidence>
<proteinExistence type="inferred from homology"/>
<dbReference type="OMA" id="DYADQEM"/>
<keyword evidence="6" id="KW-0539">Nucleus</keyword>
<evidence type="ECO:0000256" key="7">
    <source>
        <dbReference type="SAM" id="MobiDB-lite"/>
    </source>
</evidence>